<dbReference type="InterPro" id="IPR011053">
    <property type="entry name" value="Single_hybrid_motif"/>
</dbReference>
<dbReference type="InterPro" id="IPR003016">
    <property type="entry name" value="2-oxoA_DH_lipoyl-BS"/>
</dbReference>
<dbReference type="Pfam" id="PF01597">
    <property type="entry name" value="GCV_H"/>
    <property type="match status" value="1"/>
</dbReference>
<dbReference type="GO" id="GO:0019464">
    <property type="term" value="P:glycine decarboxylation via glycine cleavage system"/>
    <property type="evidence" value="ECO:0007669"/>
    <property type="project" value="InterPro"/>
</dbReference>
<dbReference type="PROSITE" id="PS00189">
    <property type="entry name" value="LIPOYL"/>
    <property type="match status" value="1"/>
</dbReference>
<dbReference type="InterPro" id="IPR002930">
    <property type="entry name" value="GCV_H"/>
</dbReference>
<dbReference type="AlphaFoldDB" id="A0A1R0IHI5"/>
<feature type="domain" description="Lipoyl-binding" evidence="3">
    <location>
        <begin position="30"/>
        <end position="111"/>
    </location>
</feature>
<keyword evidence="2" id="KW-0450">Lipoyl</keyword>
<dbReference type="PROSITE" id="PS50968">
    <property type="entry name" value="BIOTINYL_LIPOYL"/>
    <property type="match status" value="1"/>
</dbReference>
<evidence type="ECO:0000256" key="1">
    <source>
        <dbReference type="ARBA" id="ARBA00009249"/>
    </source>
</evidence>
<name>A0A1R0IHI5_SULTH</name>
<sequence>MSQVFACEFPDHLWFDVERDVWIECLPSGTLRIGMTDPAQTRAGKILHVRGRPGKAVKAGKNVATIESAKWVGPFPAPVDGTVVRVNEIVLRDPNMINRDPYGEGWVAELQPGGEWLSPHLIKGADVAAIYREKLQEEGITCMRCAPIEETMSDSDDAL</sequence>
<dbReference type="Proteomes" id="UP000242705">
    <property type="component" value="Unassembled WGS sequence"/>
</dbReference>
<dbReference type="GO" id="GO:0005960">
    <property type="term" value="C:glycine cleavage complex"/>
    <property type="evidence" value="ECO:0007669"/>
    <property type="project" value="InterPro"/>
</dbReference>
<dbReference type="Gene3D" id="2.40.50.100">
    <property type="match status" value="1"/>
</dbReference>
<organism evidence="4 5">
    <name type="scientific">Sulfobacillus thermosulfidooxidans</name>
    <dbReference type="NCBI Taxonomy" id="28034"/>
    <lineage>
        <taxon>Bacteria</taxon>
        <taxon>Bacillati</taxon>
        <taxon>Bacillota</taxon>
        <taxon>Clostridia</taxon>
        <taxon>Eubacteriales</taxon>
        <taxon>Clostridiales Family XVII. Incertae Sedis</taxon>
        <taxon>Sulfobacillus</taxon>
    </lineage>
</organism>
<reference evidence="4 5" key="1">
    <citation type="journal article" date="2014" name="BMC Genomics">
        <title>Comparison of environmental and isolate Sulfobacillus genomes reveals diverse carbon, sulfur, nitrogen, and hydrogen metabolisms.</title>
        <authorList>
            <person name="Justice N.B."/>
            <person name="Norman A."/>
            <person name="Brown C.T."/>
            <person name="Singh A."/>
            <person name="Thomas B.C."/>
            <person name="Banfield J.F."/>
        </authorList>
    </citation>
    <scope>NUCLEOTIDE SEQUENCE [LARGE SCALE GENOMIC DNA]</scope>
    <source>
        <strain evidence="4">AMDSBA5</strain>
    </source>
</reference>
<dbReference type="InterPro" id="IPR000089">
    <property type="entry name" value="Biotin_lipoyl"/>
</dbReference>
<dbReference type="CDD" id="cd06848">
    <property type="entry name" value="GCS_H"/>
    <property type="match status" value="1"/>
</dbReference>
<evidence type="ECO:0000256" key="2">
    <source>
        <dbReference type="ARBA" id="ARBA00022823"/>
    </source>
</evidence>
<dbReference type="PANTHER" id="PTHR11715">
    <property type="entry name" value="GLYCINE CLEAVAGE SYSTEM H PROTEIN"/>
    <property type="match status" value="1"/>
</dbReference>
<evidence type="ECO:0000259" key="3">
    <source>
        <dbReference type="PROSITE" id="PS50968"/>
    </source>
</evidence>
<dbReference type="RefSeq" id="WP_020373190.1">
    <property type="nucleotide sequence ID" value="NZ_MDZD01000001.1"/>
</dbReference>
<dbReference type="SUPFAM" id="SSF51230">
    <property type="entry name" value="Single hybrid motif"/>
    <property type="match status" value="1"/>
</dbReference>
<proteinExistence type="inferred from homology"/>
<evidence type="ECO:0000313" key="5">
    <source>
        <dbReference type="Proteomes" id="UP000242705"/>
    </source>
</evidence>
<comment type="caution">
    <text evidence="4">The sequence shown here is derived from an EMBL/GenBank/DDBJ whole genome shotgun (WGS) entry which is preliminary data.</text>
</comment>
<evidence type="ECO:0000313" key="4">
    <source>
        <dbReference type="EMBL" id="PSR27503.1"/>
    </source>
</evidence>
<protein>
    <submittedName>
        <fullName evidence="4">Glycine cleavage system protein H</fullName>
    </submittedName>
</protein>
<dbReference type="GO" id="GO:0005829">
    <property type="term" value="C:cytosol"/>
    <property type="evidence" value="ECO:0007669"/>
    <property type="project" value="TreeGrafter"/>
</dbReference>
<dbReference type="EMBL" id="PXYX01000012">
    <property type="protein sequence ID" value="PSR27503.1"/>
    <property type="molecule type" value="Genomic_DNA"/>
</dbReference>
<accession>A0A1R0IHI5</accession>
<dbReference type="PANTHER" id="PTHR11715:SF3">
    <property type="entry name" value="GLYCINE CLEAVAGE SYSTEM H PROTEIN-RELATED"/>
    <property type="match status" value="1"/>
</dbReference>
<dbReference type="InterPro" id="IPR033753">
    <property type="entry name" value="GCV_H/Fam206"/>
</dbReference>
<gene>
    <name evidence="4" type="ORF">C7B47_08040</name>
</gene>
<comment type="similarity">
    <text evidence="1">Belongs to the GcvH family.</text>
</comment>
<dbReference type="GO" id="GO:0009249">
    <property type="term" value="P:protein lipoylation"/>
    <property type="evidence" value="ECO:0007669"/>
    <property type="project" value="TreeGrafter"/>
</dbReference>